<keyword evidence="1" id="KW-1133">Transmembrane helix</keyword>
<organism evidence="2 3">
    <name type="scientific">Phytophthora fragariae</name>
    <dbReference type="NCBI Taxonomy" id="53985"/>
    <lineage>
        <taxon>Eukaryota</taxon>
        <taxon>Sar</taxon>
        <taxon>Stramenopiles</taxon>
        <taxon>Oomycota</taxon>
        <taxon>Peronosporomycetes</taxon>
        <taxon>Peronosporales</taxon>
        <taxon>Peronosporaceae</taxon>
        <taxon>Phytophthora</taxon>
    </lineage>
</organism>
<comment type="caution">
    <text evidence="2">The sequence shown here is derived from an EMBL/GenBank/DDBJ whole genome shotgun (WGS) entry which is preliminary data.</text>
</comment>
<sequence length="269" mass="29810">MNASLFTNESSVNSSMASRSCCPLIASCFLGLLLGILRPRNRDRATTQRFSLRVLIDKSRYQDASLLRQLREGIELFTLLAVVNNGAFVQLMMKSTGIREAVSDDALYYPYWDLRLVGTLSPNDPAATHTPLTWGALLGHPDDPPEYSPEFRAAANKLEAMNANQLHFGLFIYWTCNFQDNRVEGRQELDDFRNGTSSVLNAFQKLLGLRVPAIAQLSITREKAFLVGCAKVRIRGDKDIKFDYIVGIPGGDRSIGSSTNAKTNVKSGL</sequence>
<protein>
    <submittedName>
        <fullName evidence="2">Uncharacterized protein</fullName>
    </submittedName>
</protein>
<evidence type="ECO:0000313" key="3">
    <source>
        <dbReference type="Proteomes" id="UP000440367"/>
    </source>
</evidence>
<dbReference type="EMBL" id="QXGD01002280">
    <property type="protein sequence ID" value="KAE9190852.1"/>
    <property type="molecule type" value="Genomic_DNA"/>
</dbReference>
<keyword evidence="1" id="KW-0472">Membrane</keyword>
<keyword evidence="1" id="KW-0812">Transmembrane</keyword>
<feature type="transmembrane region" description="Helical" evidence="1">
    <location>
        <begin position="16"/>
        <end position="37"/>
    </location>
</feature>
<dbReference type="AlphaFoldDB" id="A0A6A3WUB1"/>
<evidence type="ECO:0000256" key="1">
    <source>
        <dbReference type="SAM" id="Phobius"/>
    </source>
</evidence>
<accession>A0A6A3WUB1</accession>
<name>A0A6A3WUB1_9STRA</name>
<evidence type="ECO:0000313" key="2">
    <source>
        <dbReference type="EMBL" id="KAE9190852.1"/>
    </source>
</evidence>
<dbReference type="Proteomes" id="UP000440367">
    <property type="component" value="Unassembled WGS sequence"/>
</dbReference>
<reference evidence="2 3" key="1">
    <citation type="submission" date="2018-08" db="EMBL/GenBank/DDBJ databases">
        <title>Genomic investigation of the strawberry pathogen Phytophthora fragariae indicates pathogenicity is determined by transcriptional variation in three key races.</title>
        <authorList>
            <person name="Adams T.M."/>
            <person name="Armitage A.D."/>
            <person name="Sobczyk M.K."/>
            <person name="Bates H.J."/>
            <person name="Dunwell J.M."/>
            <person name="Nellist C.F."/>
            <person name="Harrison R.J."/>
        </authorList>
    </citation>
    <scope>NUCLEOTIDE SEQUENCE [LARGE SCALE GENOMIC DNA]</scope>
    <source>
        <strain evidence="2 3">BC-1</strain>
    </source>
</reference>
<proteinExistence type="predicted"/>
<gene>
    <name evidence="2" type="ORF">PF002_g24655</name>
</gene>